<dbReference type="Proteomes" id="UP000266273">
    <property type="component" value="Unassembled WGS sequence"/>
</dbReference>
<dbReference type="GO" id="GO:0004069">
    <property type="term" value="F:L-aspartate:2-oxoglutarate aminotransferase activity"/>
    <property type="evidence" value="ECO:0007669"/>
    <property type="project" value="UniProtKB-EC"/>
</dbReference>
<comment type="similarity">
    <text evidence="2">Belongs to the class-I pyridoxal-phosphate-dependent aminotransferase family.</text>
</comment>
<evidence type="ECO:0000256" key="1">
    <source>
        <dbReference type="ARBA" id="ARBA00001933"/>
    </source>
</evidence>
<dbReference type="Gene3D" id="3.40.640.10">
    <property type="entry name" value="Type I PLP-dependent aspartate aminotransferase-like (Major domain)"/>
    <property type="match status" value="1"/>
</dbReference>
<keyword evidence="4 9" id="KW-0032">Aminotransferase</keyword>
<dbReference type="Pfam" id="PF00155">
    <property type="entry name" value="Aminotran_1_2"/>
    <property type="match status" value="1"/>
</dbReference>
<evidence type="ECO:0000256" key="7">
    <source>
        <dbReference type="ARBA" id="ARBA00049185"/>
    </source>
</evidence>
<dbReference type="OrthoDB" id="9804407at2"/>
<organism evidence="9 10">
    <name type="scientific">Dichotomicrobium thermohalophilum</name>
    <dbReference type="NCBI Taxonomy" id="933063"/>
    <lineage>
        <taxon>Bacteria</taxon>
        <taxon>Pseudomonadati</taxon>
        <taxon>Pseudomonadota</taxon>
        <taxon>Alphaproteobacteria</taxon>
        <taxon>Hyphomicrobiales</taxon>
        <taxon>Hyphomicrobiaceae</taxon>
        <taxon>Dichotomicrobium</taxon>
    </lineage>
</organism>
<dbReference type="CDD" id="cd00609">
    <property type="entry name" value="AAT_like"/>
    <property type="match status" value="1"/>
</dbReference>
<evidence type="ECO:0000313" key="9">
    <source>
        <dbReference type="EMBL" id="RIA55475.1"/>
    </source>
</evidence>
<dbReference type="SUPFAM" id="SSF53383">
    <property type="entry name" value="PLP-dependent transferases"/>
    <property type="match status" value="1"/>
</dbReference>
<dbReference type="InterPro" id="IPR015421">
    <property type="entry name" value="PyrdxlP-dep_Trfase_major"/>
</dbReference>
<keyword evidence="5 9" id="KW-0808">Transferase</keyword>
<dbReference type="InterPro" id="IPR050596">
    <property type="entry name" value="AspAT/PAT-like"/>
</dbReference>
<dbReference type="RefSeq" id="WP_119060376.1">
    <property type="nucleotide sequence ID" value="NZ_QXDF01000001.1"/>
</dbReference>
<dbReference type="AlphaFoldDB" id="A0A397Q6Q3"/>
<accession>A0A397Q6Q3</accession>
<dbReference type="InterPro" id="IPR004839">
    <property type="entry name" value="Aminotransferase_I/II_large"/>
</dbReference>
<proteinExistence type="inferred from homology"/>
<evidence type="ECO:0000313" key="10">
    <source>
        <dbReference type="Proteomes" id="UP000266273"/>
    </source>
</evidence>
<protein>
    <recommendedName>
        <fullName evidence="3">aspartate transaminase</fullName>
        <ecNumber evidence="3">2.6.1.1</ecNumber>
    </recommendedName>
</protein>
<dbReference type="EMBL" id="QXDF01000001">
    <property type="protein sequence ID" value="RIA55475.1"/>
    <property type="molecule type" value="Genomic_DNA"/>
</dbReference>
<evidence type="ECO:0000256" key="4">
    <source>
        <dbReference type="ARBA" id="ARBA00022576"/>
    </source>
</evidence>
<comment type="cofactor">
    <cofactor evidence="1">
        <name>pyridoxal 5'-phosphate</name>
        <dbReference type="ChEBI" id="CHEBI:597326"/>
    </cofactor>
</comment>
<dbReference type="GO" id="GO:0006520">
    <property type="term" value="P:amino acid metabolic process"/>
    <property type="evidence" value="ECO:0007669"/>
    <property type="project" value="InterPro"/>
</dbReference>
<evidence type="ECO:0000256" key="6">
    <source>
        <dbReference type="ARBA" id="ARBA00022898"/>
    </source>
</evidence>
<dbReference type="PANTHER" id="PTHR46383:SF2">
    <property type="entry name" value="AMINOTRANSFERASE"/>
    <property type="match status" value="1"/>
</dbReference>
<gene>
    <name evidence="9" type="ORF">BXY53_0541</name>
</gene>
<reference evidence="9 10" key="1">
    <citation type="submission" date="2018-08" db="EMBL/GenBank/DDBJ databases">
        <title>Genomic Encyclopedia of Archaeal and Bacterial Type Strains, Phase II (KMG-II): from individual species to whole genera.</title>
        <authorList>
            <person name="Goeker M."/>
        </authorList>
    </citation>
    <scope>NUCLEOTIDE SEQUENCE [LARGE SCALE GENOMIC DNA]</scope>
    <source>
        <strain evidence="9 10">DSM 5002</strain>
    </source>
</reference>
<comment type="catalytic activity">
    <reaction evidence="7">
        <text>L-aspartate + 2-oxoglutarate = oxaloacetate + L-glutamate</text>
        <dbReference type="Rhea" id="RHEA:21824"/>
        <dbReference type="ChEBI" id="CHEBI:16452"/>
        <dbReference type="ChEBI" id="CHEBI:16810"/>
        <dbReference type="ChEBI" id="CHEBI:29985"/>
        <dbReference type="ChEBI" id="CHEBI:29991"/>
        <dbReference type="EC" id="2.6.1.1"/>
    </reaction>
</comment>
<name>A0A397Q6Q3_9HYPH</name>
<keyword evidence="10" id="KW-1185">Reference proteome</keyword>
<feature type="domain" description="Aminotransferase class I/classII large" evidence="8">
    <location>
        <begin position="33"/>
        <end position="380"/>
    </location>
</feature>
<evidence type="ECO:0000256" key="3">
    <source>
        <dbReference type="ARBA" id="ARBA00012753"/>
    </source>
</evidence>
<keyword evidence="6" id="KW-0663">Pyridoxal phosphate</keyword>
<evidence type="ECO:0000259" key="8">
    <source>
        <dbReference type="Pfam" id="PF00155"/>
    </source>
</evidence>
<sequence length="390" mass="42130">MSDPQISRRAQIDSFVAMDVMAEANRRDAAGEEVIHMEIGQPASPAPEKARAAVRQALDSGAHGYTDAPGLPELRQRIARYYAERHAVDVAPERIIVTTGSSAGFSLAFLMLFDHGAALGLPQPGYPCYRHIASALGLRPVAVEAGPVEHWMPTPRALEEAAGRVDGLNGLIVASPANPTGTMLGPSDMANLIDYCRSQGMWFISDEIYHGLEHTIEAQTALRFSDDAIVINSLSKYYCMTGWRIGWMVVPERLIRTAERLQQNLYICAPTLSQIAATAAFDATEELDQIKAGYARNREHLLSVLGDAGFGELAPADGAFYIYADVSHLTNDSRDFAARALSEAGVAITPGIDFDPEGGHRYVRLSYAGNLADMQKGAAKLGGWIGSLRA</sequence>
<dbReference type="InterPro" id="IPR015424">
    <property type="entry name" value="PyrdxlP-dep_Trfase"/>
</dbReference>
<dbReference type="PANTHER" id="PTHR46383">
    <property type="entry name" value="ASPARTATE AMINOTRANSFERASE"/>
    <property type="match status" value="1"/>
</dbReference>
<evidence type="ECO:0000256" key="2">
    <source>
        <dbReference type="ARBA" id="ARBA00007441"/>
    </source>
</evidence>
<dbReference type="GO" id="GO:0030170">
    <property type="term" value="F:pyridoxal phosphate binding"/>
    <property type="evidence" value="ECO:0007669"/>
    <property type="project" value="InterPro"/>
</dbReference>
<evidence type="ECO:0000256" key="5">
    <source>
        <dbReference type="ARBA" id="ARBA00022679"/>
    </source>
</evidence>
<dbReference type="EC" id="2.6.1.1" evidence="3"/>
<comment type="caution">
    <text evidence="9">The sequence shown here is derived from an EMBL/GenBank/DDBJ whole genome shotgun (WGS) entry which is preliminary data.</text>
</comment>